<dbReference type="EMBL" id="JANPWB010000005">
    <property type="protein sequence ID" value="KAJ1187462.1"/>
    <property type="molecule type" value="Genomic_DNA"/>
</dbReference>
<gene>
    <name evidence="2" type="ORF">NDU88_004238</name>
</gene>
<reference evidence="2" key="1">
    <citation type="journal article" date="2022" name="bioRxiv">
        <title>Sequencing and chromosome-scale assembly of the giantPleurodeles waltlgenome.</title>
        <authorList>
            <person name="Brown T."/>
            <person name="Elewa A."/>
            <person name="Iarovenko S."/>
            <person name="Subramanian E."/>
            <person name="Araus A.J."/>
            <person name="Petzold A."/>
            <person name="Susuki M."/>
            <person name="Suzuki K.-i.T."/>
            <person name="Hayashi T."/>
            <person name="Toyoda A."/>
            <person name="Oliveira C."/>
            <person name="Osipova E."/>
            <person name="Leigh N.D."/>
            <person name="Simon A."/>
            <person name="Yun M.H."/>
        </authorList>
    </citation>
    <scope>NUCLEOTIDE SEQUENCE</scope>
    <source>
        <strain evidence="2">20211129_DDA</strain>
        <tissue evidence="2">Liver</tissue>
    </source>
</reference>
<evidence type="ECO:0000256" key="1">
    <source>
        <dbReference type="SAM" id="MobiDB-lite"/>
    </source>
</evidence>
<protein>
    <submittedName>
        <fullName evidence="2">Uncharacterized protein</fullName>
    </submittedName>
</protein>
<sequence length="122" mass="13754">MVRGILARAKCGVWRHVINPYLGHPCADPGGNIESEARPRDSQLKCKQNGSHKKAEAQPTSVAPYRHVRQGFLKAEKEERHATRRVSVVKSHMTKWLEETDGTNQCLCEKTQRNNEVPALKA</sequence>
<feature type="compositionally biased region" description="Basic and acidic residues" evidence="1">
    <location>
        <begin position="35"/>
        <end position="44"/>
    </location>
</feature>
<name>A0AAV7UEI4_PLEWA</name>
<evidence type="ECO:0000313" key="3">
    <source>
        <dbReference type="Proteomes" id="UP001066276"/>
    </source>
</evidence>
<dbReference type="Proteomes" id="UP001066276">
    <property type="component" value="Chromosome 3_1"/>
</dbReference>
<proteinExistence type="predicted"/>
<accession>A0AAV7UEI4</accession>
<comment type="caution">
    <text evidence="2">The sequence shown here is derived from an EMBL/GenBank/DDBJ whole genome shotgun (WGS) entry which is preliminary data.</text>
</comment>
<organism evidence="2 3">
    <name type="scientific">Pleurodeles waltl</name>
    <name type="common">Iberian ribbed newt</name>
    <dbReference type="NCBI Taxonomy" id="8319"/>
    <lineage>
        <taxon>Eukaryota</taxon>
        <taxon>Metazoa</taxon>
        <taxon>Chordata</taxon>
        <taxon>Craniata</taxon>
        <taxon>Vertebrata</taxon>
        <taxon>Euteleostomi</taxon>
        <taxon>Amphibia</taxon>
        <taxon>Batrachia</taxon>
        <taxon>Caudata</taxon>
        <taxon>Salamandroidea</taxon>
        <taxon>Salamandridae</taxon>
        <taxon>Pleurodelinae</taxon>
        <taxon>Pleurodeles</taxon>
    </lineage>
</organism>
<keyword evidence="3" id="KW-1185">Reference proteome</keyword>
<evidence type="ECO:0000313" key="2">
    <source>
        <dbReference type="EMBL" id="KAJ1187462.1"/>
    </source>
</evidence>
<dbReference type="AlphaFoldDB" id="A0AAV7UEI4"/>
<feature type="region of interest" description="Disordered" evidence="1">
    <location>
        <begin position="32"/>
        <end position="62"/>
    </location>
</feature>